<dbReference type="InterPro" id="IPR018254">
    <property type="entry name" value="Ribosomal_uL29_CS"/>
</dbReference>
<protein>
    <recommendedName>
        <fullName evidence="14">Peptidase M14 domain-containing protein</fullName>
    </recommendedName>
</protein>
<keyword evidence="7" id="KW-0732">Signal</keyword>
<dbReference type="SUPFAM" id="SSF53187">
    <property type="entry name" value="Zn-dependent exopeptidases"/>
    <property type="match status" value="1"/>
</dbReference>
<comment type="caution">
    <text evidence="15">The sequence shown here is derived from an EMBL/GenBank/DDBJ whole genome shotgun (WGS) entry which is preliminary data.</text>
</comment>
<keyword evidence="5" id="KW-0645">Protease</keyword>
<sequence length="644" mass="71206">MWRAKGTKYLLVRLSHPLSKEMAIKKLVKGVFQEHFEFLHWVHDYVHRTYPDAMRLGNAYARREQILQKSGDAAVNLNLIPKHSWVHTSAALQHATCIVRSLQPPPAKGAPLLAKSSGPTKTKARVETKQTTAASKNKLQRTQALLQLLVEPLQSLCACLMDVVAAAACQQEAAPYLTSQFVPGQFTSSSFFACFRPQDQIFKFLDTMVARTPNNTLTKFTISKTFVGRPIPAYKLSSALSSNHSTIVVLSMMHAREWITAPATVYAIASLVDDFVTKNTPLPYDWVFVPIVNLDGYVATWTTDERLRRKNVNPLGANIPYDAVGDSSQSGVDLNRNYGPLSVFNLVPTLKSSLIYPGPAPYSEPETMGIHTWLQSHPEVVGAIDVHSYAGLILTPFASTTNTPDAPFNDKFTALGATMQDSILKATGVLYNAQPASKLYLAYGTFGEYFFRVYGKPSVTFELKGKSFIVPSTTIPGSGDHVVAVCRSFAEGIPPFMANLPAPTTLPPNAPRNSGLHHVASIVQIKAHELRTKTKSELIAELDDFQQELAQLRVAKVTGGAASKLAKIKLVRRSIARVLTVYNQTQKARLREKLGQGKHVPVDLREKKTRAIRRALTPEEKSIKTLKQQKKDAYFPKRRFAVKA</sequence>
<keyword evidence="8" id="KW-0378">Hydrolase</keyword>
<dbReference type="Pfam" id="PF00246">
    <property type="entry name" value="Peptidase_M14"/>
    <property type="match status" value="1"/>
</dbReference>
<keyword evidence="11" id="KW-0482">Metalloprotease</keyword>
<dbReference type="Gene3D" id="6.10.250.3450">
    <property type="match status" value="1"/>
</dbReference>
<dbReference type="FunFam" id="3.40.630.10:FF:000084">
    <property type="entry name" value="Carboxypeptidase B2"/>
    <property type="match status" value="1"/>
</dbReference>
<dbReference type="HAMAP" id="MF_00374">
    <property type="entry name" value="Ribosomal_uL29"/>
    <property type="match status" value="1"/>
</dbReference>
<organism evidence="15 16">
    <name type="scientific">Aphanomyces astaci</name>
    <name type="common">Crayfish plague agent</name>
    <dbReference type="NCBI Taxonomy" id="112090"/>
    <lineage>
        <taxon>Eukaryota</taxon>
        <taxon>Sar</taxon>
        <taxon>Stramenopiles</taxon>
        <taxon>Oomycota</taxon>
        <taxon>Saprolegniomycetes</taxon>
        <taxon>Saprolegniales</taxon>
        <taxon>Verrucalvaceae</taxon>
        <taxon>Aphanomyces</taxon>
    </lineage>
</organism>
<dbReference type="VEuPathDB" id="FungiDB:H257_01926"/>
<dbReference type="GO" id="GO:0006508">
    <property type="term" value="P:proteolysis"/>
    <property type="evidence" value="ECO:0007669"/>
    <property type="project" value="UniProtKB-KW"/>
</dbReference>
<dbReference type="InterPro" id="IPR036872">
    <property type="entry name" value="CH_dom_sf"/>
</dbReference>
<evidence type="ECO:0000256" key="3">
    <source>
        <dbReference type="ARBA" id="ARBA00009254"/>
    </source>
</evidence>
<proteinExistence type="inferred from homology"/>
<feature type="active site" description="Proton donor/acceptor" evidence="13">
    <location>
        <position position="462"/>
    </location>
</feature>
<evidence type="ECO:0000259" key="14">
    <source>
        <dbReference type="PROSITE" id="PS52035"/>
    </source>
</evidence>
<keyword evidence="12" id="KW-0687">Ribonucleoprotein</keyword>
<reference evidence="15 16" key="1">
    <citation type="submission" date="2018-08" db="EMBL/GenBank/DDBJ databases">
        <title>Aphanomyces genome sequencing and annotation.</title>
        <authorList>
            <person name="Minardi D."/>
            <person name="Oidtmann B."/>
            <person name="Van Der Giezen M."/>
            <person name="Studholme D.J."/>
        </authorList>
    </citation>
    <scope>NUCLEOTIDE SEQUENCE [LARGE SCALE GENOMIC DNA]</scope>
    <source>
        <strain evidence="15 16">D2</strain>
    </source>
</reference>
<dbReference type="PANTHER" id="PTHR11705:SF143">
    <property type="entry name" value="SLL0236 PROTEIN"/>
    <property type="match status" value="1"/>
</dbReference>
<dbReference type="InterPro" id="IPR001854">
    <property type="entry name" value="Ribosomal_uL29"/>
</dbReference>
<dbReference type="PRINTS" id="PR00765">
    <property type="entry name" value="CRBOXYPTASEA"/>
</dbReference>
<dbReference type="PROSITE" id="PS52035">
    <property type="entry name" value="PEPTIDASE_M14"/>
    <property type="match status" value="1"/>
</dbReference>
<gene>
    <name evidence="15" type="ORF">DYB30_003048</name>
</gene>
<dbReference type="PROSITE" id="PS00579">
    <property type="entry name" value="RIBOSOMAL_L29"/>
    <property type="match status" value="1"/>
</dbReference>
<evidence type="ECO:0000256" key="12">
    <source>
        <dbReference type="ARBA" id="ARBA00023274"/>
    </source>
</evidence>
<dbReference type="VEuPathDB" id="FungiDB:H257_01927"/>
<name>A0A397DQ51_APHAT</name>
<evidence type="ECO:0000256" key="11">
    <source>
        <dbReference type="ARBA" id="ARBA00023049"/>
    </source>
</evidence>
<dbReference type="GO" id="GO:0008270">
    <property type="term" value="F:zinc ion binding"/>
    <property type="evidence" value="ECO:0007669"/>
    <property type="project" value="InterPro"/>
</dbReference>
<evidence type="ECO:0000256" key="4">
    <source>
        <dbReference type="ARBA" id="ARBA00022645"/>
    </source>
</evidence>
<dbReference type="FunFam" id="6.10.250.3450:FF:000001">
    <property type="entry name" value="60S ribosomal protein L35"/>
    <property type="match status" value="1"/>
</dbReference>
<dbReference type="GO" id="GO:0005615">
    <property type="term" value="C:extracellular space"/>
    <property type="evidence" value="ECO:0007669"/>
    <property type="project" value="TreeGrafter"/>
</dbReference>
<dbReference type="FunFam" id="1.10.287.310:FF:000002">
    <property type="entry name" value="60S ribosomal protein L35"/>
    <property type="match status" value="1"/>
</dbReference>
<evidence type="ECO:0000313" key="15">
    <source>
        <dbReference type="EMBL" id="RHY69243.1"/>
    </source>
</evidence>
<evidence type="ECO:0000256" key="1">
    <source>
        <dbReference type="ARBA" id="ARBA00001947"/>
    </source>
</evidence>
<dbReference type="EMBL" id="QUTD01004193">
    <property type="protein sequence ID" value="RHY69243.1"/>
    <property type="molecule type" value="Genomic_DNA"/>
</dbReference>
<keyword evidence="10" id="KW-0689">Ribosomal protein</keyword>
<dbReference type="GO" id="GO:0003735">
    <property type="term" value="F:structural constituent of ribosome"/>
    <property type="evidence" value="ECO:0007669"/>
    <property type="project" value="InterPro"/>
</dbReference>
<comment type="cofactor">
    <cofactor evidence="1">
        <name>Zn(2+)</name>
        <dbReference type="ChEBI" id="CHEBI:29105"/>
    </cofactor>
</comment>
<dbReference type="NCBIfam" id="TIGR00012">
    <property type="entry name" value="L29"/>
    <property type="match status" value="1"/>
</dbReference>
<dbReference type="Gene3D" id="3.40.630.10">
    <property type="entry name" value="Zn peptidases"/>
    <property type="match status" value="1"/>
</dbReference>
<dbReference type="Pfam" id="PF00831">
    <property type="entry name" value="Ribosomal_L29"/>
    <property type="match status" value="1"/>
</dbReference>
<dbReference type="PANTHER" id="PTHR11705">
    <property type="entry name" value="PROTEASE FAMILY M14 CARBOXYPEPTIDASE A,B"/>
    <property type="match status" value="1"/>
</dbReference>
<dbReference type="GO" id="GO:0006412">
    <property type="term" value="P:translation"/>
    <property type="evidence" value="ECO:0007669"/>
    <property type="project" value="InterPro"/>
</dbReference>
<comment type="similarity">
    <text evidence="2 13">Belongs to the peptidase M14 family.</text>
</comment>
<evidence type="ECO:0000256" key="6">
    <source>
        <dbReference type="ARBA" id="ARBA00022723"/>
    </source>
</evidence>
<dbReference type="GO" id="GO:0005840">
    <property type="term" value="C:ribosome"/>
    <property type="evidence" value="ECO:0007669"/>
    <property type="project" value="UniProtKB-KW"/>
</dbReference>
<evidence type="ECO:0000256" key="5">
    <source>
        <dbReference type="ARBA" id="ARBA00022670"/>
    </source>
</evidence>
<evidence type="ECO:0000256" key="13">
    <source>
        <dbReference type="PROSITE-ProRule" id="PRU01379"/>
    </source>
</evidence>
<dbReference type="Gene3D" id="1.10.418.10">
    <property type="entry name" value="Calponin-like domain"/>
    <property type="match status" value="1"/>
</dbReference>
<comment type="similarity">
    <text evidence="3">Belongs to the universal ribosomal protein uL29 family.</text>
</comment>
<evidence type="ECO:0000313" key="16">
    <source>
        <dbReference type="Proteomes" id="UP000266643"/>
    </source>
</evidence>
<dbReference type="InterPro" id="IPR036049">
    <property type="entry name" value="Ribosomal_uL29_sf"/>
</dbReference>
<dbReference type="Gene3D" id="1.10.287.310">
    <property type="match status" value="1"/>
</dbReference>
<dbReference type="SUPFAM" id="SSF46561">
    <property type="entry name" value="Ribosomal protein L29 (L29p)"/>
    <property type="match status" value="1"/>
</dbReference>
<evidence type="ECO:0000256" key="2">
    <source>
        <dbReference type="ARBA" id="ARBA00005988"/>
    </source>
</evidence>
<feature type="domain" description="Peptidase M14" evidence="14">
    <location>
        <begin position="194"/>
        <end position="493"/>
    </location>
</feature>
<dbReference type="Proteomes" id="UP000266643">
    <property type="component" value="Unassembled WGS sequence"/>
</dbReference>
<dbReference type="GO" id="GO:0004181">
    <property type="term" value="F:metallocarboxypeptidase activity"/>
    <property type="evidence" value="ECO:0007669"/>
    <property type="project" value="InterPro"/>
</dbReference>
<dbReference type="GO" id="GO:1990904">
    <property type="term" value="C:ribonucleoprotein complex"/>
    <property type="evidence" value="ECO:0007669"/>
    <property type="project" value="UniProtKB-KW"/>
</dbReference>
<evidence type="ECO:0000256" key="8">
    <source>
        <dbReference type="ARBA" id="ARBA00022801"/>
    </source>
</evidence>
<evidence type="ECO:0000256" key="9">
    <source>
        <dbReference type="ARBA" id="ARBA00022833"/>
    </source>
</evidence>
<keyword evidence="9" id="KW-0862">Zinc</keyword>
<keyword evidence="4" id="KW-0121">Carboxypeptidase</keyword>
<accession>A0A397DQ51</accession>
<dbReference type="SMART" id="SM00631">
    <property type="entry name" value="Zn_pept"/>
    <property type="match status" value="1"/>
</dbReference>
<evidence type="ECO:0000256" key="10">
    <source>
        <dbReference type="ARBA" id="ARBA00022980"/>
    </source>
</evidence>
<evidence type="ECO:0000256" key="7">
    <source>
        <dbReference type="ARBA" id="ARBA00022729"/>
    </source>
</evidence>
<dbReference type="AlphaFoldDB" id="A0A397DQ51"/>
<dbReference type="InterPro" id="IPR000834">
    <property type="entry name" value="Peptidase_M14"/>
</dbReference>
<keyword evidence="6" id="KW-0479">Metal-binding</keyword>
<dbReference type="CDD" id="cd00427">
    <property type="entry name" value="Ribosomal_L29_HIP"/>
    <property type="match status" value="1"/>
</dbReference>